<dbReference type="Gene3D" id="2.130.10.10">
    <property type="entry name" value="YVTN repeat-like/Quinoprotein amine dehydrogenase"/>
    <property type="match status" value="1"/>
</dbReference>
<name>A0A943DVU0_BACT4</name>
<feature type="chain" id="PRO_5037580330" description="Lipoprotein" evidence="1">
    <location>
        <begin position="23"/>
        <end position="373"/>
    </location>
</feature>
<comment type="caution">
    <text evidence="2">The sequence shown here is derived from an EMBL/GenBank/DDBJ whole genome shotgun (WGS) entry which is preliminary data.</text>
</comment>
<dbReference type="SUPFAM" id="SSF63825">
    <property type="entry name" value="YWTD domain"/>
    <property type="match status" value="1"/>
</dbReference>
<dbReference type="InterPro" id="IPR015943">
    <property type="entry name" value="WD40/YVTN_repeat-like_dom_sf"/>
</dbReference>
<protein>
    <recommendedName>
        <fullName evidence="4">Lipoprotein</fullName>
    </recommendedName>
</protein>
<dbReference type="EMBL" id="JAGZEE010000017">
    <property type="protein sequence ID" value="MBS5411546.1"/>
    <property type="molecule type" value="Genomic_DNA"/>
</dbReference>
<accession>A0A943DVU0</accession>
<evidence type="ECO:0000313" key="2">
    <source>
        <dbReference type="EMBL" id="MBS5411546.1"/>
    </source>
</evidence>
<sequence>MKKNIFFLAASAILFAMGSCTNDVLDNVQQVDNSLPQTRATTSNNWTYAYVLSEGTWHVTPPSSPGSIVRYDNNWVEESILEIGDTGNDLIQYGDKLYCAVSGHDLTANNGGIWVLNANTGEVISSGMITYDDPKTEHKAMPRHLAAAAGKVYISLYSGAVMSIDTTYYNQVDYKILDATYSEGICIGIDNKVYVCNSGNADDTQAGEGTTISVLPLTLGSETQITVPKNPKLIAAYSANKMYFNVLGDGGMHSALYKFNPTTPNVAPTLVTEKAGGFAIGSQYLYTADIDWSSTSYETIMQKVQLSNDAVSIFTRDSGYQFGFSVTVNPFNGDVCFGQSMGDALYVYDSAGGDYKDMVNTGTANVNAVVFVK</sequence>
<evidence type="ECO:0000313" key="3">
    <source>
        <dbReference type="Proteomes" id="UP000782901"/>
    </source>
</evidence>
<dbReference type="Proteomes" id="UP000782901">
    <property type="component" value="Unassembled WGS sequence"/>
</dbReference>
<dbReference type="SUPFAM" id="SSF101898">
    <property type="entry name" value="NHL repeat"/>
    <property type="match status" value="1"/>
</dbReference>
<dbReference type="PROSITE" id="PS51257">
    <property type="entry name" value="PROKAR_LIPOPROTEIN"/>
    <property type="match status" value="1"/>
</dbReference>
<dbReference type="AlphaFoldDB" id="A0A943DVU0"/>
<keyword evidence="1" id="KW-0732">Signal</keyword>
<feature type="signal peptide" evidence="1">
    <location>
        <begin position="1"/>
        <end position="22"/>
    </location>
</feature>
<dbReference type="RefSeq" id="WP_195365104.1">
    <property type="nucleotide sequence ID" value="NZ_JADNCK010000009.1"/>
</dbReference>
<organism evidence="2 3">
    <name type="scientific">Bacteroides thetaiotaomicron</name>
    <dbReference type="NCBI Taxonomy" id="818"/>
    <lineage>
        <taxon>Bacteria</taxon>
        <taxon>Pseudomonadati</taxon>
        <taxon>Bacteroidota</taxon>
        <taxon>Bacteroidia</taxon>
        <taxon>Bacteroidales</taxon>
        <taxon>Bacteroidaceae</taxon>
        <taxon>Bacteroides</taxon>
    </lineage>
</organism>
<evidence type="ECO:0000256" key="1">
    <source>
        <dbReference type="SAM" id="SignalP"/>
    </source>
</evidence>
<proteinExistence type="predicted"/>
<evidence type="ECO:0008006" key="4">
    <source>
        <dbReference type="Google" id="ProtNLM"/>
    </source>
</evidence>
<reference evidence="2" key="1">
    <citation type="submission" date="2021-02" db="EMBL/GenBank/DDBJ databases">
        <title>Infant gut strain persistence is associated with maternal origin, phylogeny, and functional potential including surface adhesion and iron acquisition.</title>
        <authorList>
            <person name="Lou Y.C."/>
        </authorList>
    </citation>
    <scope>NUCLEOTIDE SEQUENCE</scope>
    <source>
        <strain evidence="2">L3_082_243G1_dasL3_082_243G1_maxbin2.maxbin.015s ta_sub</strain>
    </source>
</reference>
<gene>
    <name evidence="2" type="ORF">KHY35_12695</name>
</gene>